<reference evidence="2 3" key="1">
    <citation type="submission" date="2024-01" db="EMBL/GenBank/DDBJ databases">
        <title>The genome of the rayed Mediterranean limpet Patella caerulea (Linnaeus, 1758).</title>
        <authorList>
            <person name="Anh-Thu Weber A."/>
            <person name="Halstead-Nussloch G."/>
        </authorList>
    </citation>
    <scope>NUCLEOTIDE SEQUENCE [LARGE SCALE GENOMIC DNA]</scope>
    <source>
        <strain evidence="2">AATW-2023a</strain>
        <tissue evidence="2">Whole specimen</tissue>
    </source>
</reference>
<keyword evidence="1" id="KW-0040">ANK repeat</keyword>
<proteinExistence type="predicted"/>
<dbReference type="SMART" id="SM00248">
    <property type="entry name" value="ANK"/>
    <property type="match status" value="5"/>
</dbReference>
<protein>
    <submittedName>
        <fullName evidence="2">Uncharacterized protein</fullName>
    </submittedName>
</protein>
<feature type="repeat" description="ANK" evidence="1">
    <location>
        <begin position="31"/>
        <end position="63"/>
    </location>
</feature>
<gene>
    <name evidence="2" type="ORF">SNE40_023223</name>
</gene>
<dbReference type="PANTHER" id="PTHR46224:SF64">
    <property type="entry name" value="IQ MOTIF AND ANKYRIN REPEAT DOMAIN-CONTAINING PROTEIN 1"/>
    <property type="match status" value="1"/>
</dbReference>
<dbReference type="EMBL" id="JAZGQO010000021">
    <property type="protein sequence ID" value="KAK6166566.1"/>
    <property type="molecule type" value="Genomic_DNA"/>
</dbReference>
<keyword evidence="3" id="KW-1185">Reference proteome</keyword>
<evidence type="ECO:0000313" key="3">
    <source>
        <dbReference type="Proteomes" id="UP001347796"/>
    </source>
</evidence>
<feature type="repeat" description="ANK" evidence="1">
    <location>
        <begin position="99"/>
        <end position="131"/>
    </location>
</feature>
<evidence type="ECO:0000313" key="2">
    <source>
        <dbReference type="EMBL" id="KAK6166566.1"/>
    </source>
</evidence>
<dbReference type="PROSITE" id="PS50088">
    <property type="entry name" value="ANK_REPEAT"/>
    <property type="match status" value="3"/>
</dbReference>
<dbReference type="PROSITE" id="PS50297">
    <property type="entry name" value="ANK_REP_REGION"/>
    <property type="match status" value="3"/>
</dbReference>
<name>A0AAN8G9R8_PATCE</name>
<sequence>MDNQVSLLEAVKSGELEHVCQAFKREISTDELNSALCWASRLGHDFLVRFLLENGADVNCQEFNGFTPLIWAVIYAPNDSVLKTLIDSGADVHHCSLKFRQTALHAAVIRGRTDFTHLLLNKGADPDVCDYLHKTPLLHATCKGHIECAVILLQHNCDVDIPGVTQGESMSPLICALVQNNLEMVKILFMAGAKFKKSAIYHTFTLKDFYQTIESNLNLMIRPIILQQQCRIRVRQFLKPAFVKKLQALRGILPLPMHNYLSLAELDT</sequence>
<dbReference type="Pfam" id="PF13637">
    <property type="entry name" value="Ank_4"/>
    <property type="match status" value="1"/>
</dbReference>
<comment type="caution">
    <text evidence="2">The sequence shown here is derived from an EMBL/GenBank/DDBJ whole genome shotgun (WGS) entry which is preliminary data.</text>
</comment>
<dbReference type="InterPro" id="IPR051616">
    <property type="entry name" value="Cul2-RING_E3_ligase_SR"/>
</dbReference>
<dbReference type="PANTHER" id="PTHR46224">
    <property type="entry name" value="ANKYRIN REPEAT FAMILY PROTEIN"/>
    <property type="match status" value="1"/>
</dbReference>
<dbReference type="Gene3D" id="1.25.40.20">
    <property type="entry name" value="Ankyrin repeat-containing domain"/>
    <property type="match status" value="2"/>
</dbReference>
<dbReference type="Pfam" id="PF12796">
    <property type="entry name" value="Ank_2"/>
    <property type="match status" value="1"/>
</dbReference>
<feature type="repeat" description="ANK" evidence="1">
    <location>
        <begin position="64"/>
        <end position="97"/>
    </location>
</feature>
<accession>A0AAN8G9R8</accession>
<evidence type="ECO:0000256" key="1">
    <source>
        <dbReference type="PROSITE-ProRule" id="PRU00023"/>
    </source>
</evidence>
<dbReference type="SUPFAM" id="SSF48403">
    <property type="entry name" value="Ankyrin repeat"/>
    <property type="match status" value="1"/>
</dbReference>
<dbReference type="AlphaFoldDB" id="A0AAN8G9R8"/>
<dbReference type="Proteomes" id="UP001347796">
    <property type="component" value="Unassembled WGS sequence"/>
</dbReference>
<dbReference type="InterPro" id="IPR002110">
    <property type="entry name" value="Ankyrin_rpt"/>
</dbReference>
<dbReference type="InterPro" id="IPR036770">
    <property type="entry name" value="Ankyrin_rpt-contain_sf"/>
</dbReference>
<organism evidence="2 3">
    <name type="scientific">Patella caerulea</name>
    <name type="common">Rayed Mediterranean limpet</name>
    <dbReference type="NCBI Taxonomy" id="87958"/>
    <lineage>
        <taxon>Eukaryota</taxon>
        <taxon>Metazoa</taxon>
        <taxon>Spiralia</taxon>
        <taxon>Lophotrochozoa</taxon>
        <taxon>Mollusca</taxon>
        <taxon>Gastropoda</taxon>
        <taxon>Patellogastropoda</taxon>
        <taxon>Patelloidea</taxon>
        <taxon>Patellidae</taxon>
        <taxon>Patella</taxon>
    </lineage>
</organism>